<name>A0AAJ5YQ43_9BASI</name>
<dbReference type="EMBL" id="CP119943">
    <property type="protein sequence ID" value="WFC98419.1"/>
    <property type="molecule type" value="Genomic_DNA"/>
</dbReference>
<dbReference type="InterPro" id="IPR016024">
    <property type="entry name" value="ARM-type_fold"/>
</dbReference>
<organism evidence="2 3">
    <name type="scientific">Malassezia yamatoensis</name>
    <dbReference type="NCBI Taxonomy" id="253288"/>
    <lineage>
        <taxon>Eukaryota</taxon>
        <taxon>Fungi</taxon>
        <taxon>Dikarya</taxon>
        <taxon>Basidiomycota</taxon>
        <taxon>Ustilaginomycotina</taxon>
        <taxon>Malasseziomycetes</taxon>
        <taxon>Malasseziales</taxon>
        <taxon>Malasseziaceae</taxon>
        <taxon>Malassezia</taxon>
    </lineage>
</organism>
<sequence>MVPSSGEAQTFVVVRPLCVTLLRHTAAPKLGNEINFTLQELLKVLGDVQRHGRLAPSLIHYIFYPLSQLLRREEGIKGLPDRVRELTFKLLECLVKDWWQAWTASQLQTNSSASLQQVSAWQIWEQLLLLGVMALSEHVRGSESCTIAISRFLIQLLQPRNEAAHKGQYEWDGESDLPSLDSINESNDVSCFQIYPSNDHTRAAREDRACVGALSHILKLALDMSLDSTCQNHLRCEMVKLANVASMTWLVGDRYLIVQDVQFSVSNALACYKTASEDKDTCATRATPIIPGIISSMIKLIGGRVQATGELVCHAYKLLASVLVVCVSDVVTAPLRSPTDQPLLRLEDFAQNFREEGILSDTDTDLASEPDTPATSIADTDSGLRNAAWFERTMHAVLLALLSLDVNQLRDYAAAEHAMIDCLFCILQLMPETLSTAWHDAMGESKAQNPLCRLLSHLLDLGSRDRRLSVQTHALESIQTLVSNRPEIWMERLGNVMDVALSLLPGAIRGVHDEQVVMNALRIETAATLCGDTLAPFQLKHTRVGFLSHFRNHAQVEHWGNTLMAALSAFDTMTFDDVSPLNGLSLRPHCPPLEPGSLTAIGAMFRACGRTVASLLVQITRLELTPLPYSKAFASLMYFVQEGCHCRTRSERRAVSQRRSVACLFAANEQLTAIAELITTPEHEAFLMRNEGRPLRKSVHALAKAITQLVLDAWNEDREEELSVAISEPKVEETAVVQPVENTAEHTRGLQLEDMEIDQSPGMQLKAGKALNTDFVHSARLGQISKIKQESQLQRKIGLAVMSDALLLSMLASCASLLGPQFRSCLLHTLYPLLSALASPSDLLTRSAQYALDEIARACAYANAKSCVMHHADYVLGAASHRLVVGLNAELRAGLTQMQLADAMHNTAKQIRAQGSLLGARAAPWVLVQVLEMLGVEALPKVEDAIEEVLDALDRFHGYDEICDGLLAVLARLMHLVASNQMHTDNSTATKEPLNNDQDPVASFRQWLSLRDPMQSEAFGLPEEDGQASKSAAEAESAYDAMNQDVEIPATRLQSIVTQIVSRSVPFLSHASALIRMRALQVLADGVRVLGPEQRTAELYPVLQRAWPLIMARLGTNTTRHSYPQFVRSGRDRAQDILPSEQDSRVWINATKLVGLVGGAAPEVFGKMIVEQAWPRWKRLLDVLEHPVEQKHTSRSVRMPSESQLDLVSTANSCFRVYDEHSTLGNVLVEVMRSLQQVINAGPSRFPSETLFAIATYSAFLNTLDARQCTSICRIGASLYRTLRQVNEPLTWVVLRAVTSDSPPDYLRRRDLQITSVASIW</sequence>
<dbReference type="GO" id="GO:0005737">
    <property type="term" value="C:cytoplasm"/>
    <property type="evidence" value="ECO:0007669"/>
    <property type="project" value="TreeGrafter"/>
</dbReference>
<protein>
    <recommendedName>
        <fullName evidence="1">TTI1 C-terminal TPR domain-containing protein</fullName>
    </recommendedName>
</protein>
<dbReference type="Pfam" id="PF24181">
    <property type="entry name" value="TPR_TTI1_C"/>
    <property type="match status" value="1"/>
</dbReference>
<evidence type="ECO:0000313" key="3">
    <source>
        <dbReference type="Proteomes" id="UP001219567"/>
    </source>
</evidence>
<proteinExistence type="predicted"/>
<keyword evidence="3" id="KW-1185">Reference proteome</keyword>
<evidence type="ECO:0000259" key="1">
    <source>
        <dbReference type="Pfam" id="PF24181"/>
    </source>
</evidence>
<reference evidence="2 3" key="1">
    <citation type="submission" date="2023-03" db="EMBL/GenBank/DDBJ databases">
        <title>Mating type loci evolution in Malassezia.</title>
        <authorList>
            <person name="Coelho M.A."/>
        </authorList>
    </citation>
    <scope>NUCLEOTIDE SEQUENCE [LARGE SCALE GENOMIC DNA]</scope>
    <source>
        <strain evidence="2 3">CBS 9725</strain>
    </source>
</reference>
<dbReference type="PANTHER" id="PTHR18460">
    <property type="entry name" value="TEL2 INTERACTING PROTEIN 1 TTI1 FAMILY MEMBER"/>
    <property type="match status" value="1"/>
</dbReference>
<dbReference type="InterPro" id="IPR052587">
    <property type="entry name" value="TELO2-interacting_protein_1"/>
</dbReference>
<accession>A0AAJ5YQ43</accession>
<evidence type="ECO:0000313" key="2">
    <source>
        <dbReference type="EMBL" id="WFC98419.1"/>
    </source>
</evidence>
<dbReference type="PANTHER" id="PTHR18460:SF3">
    <property type="entry name" value="TELO2-INTERACTING PROTEIN 1 HOMOLOG"/>
    <property type="match status" value="1"/>
</dbReference>
<dbReference type="Pfam" id="PF21547">
    <property type="entry name" value="TTI1"/>
    <property type="match status" value="1"/>
</dbReference>
<feature type="domain" description="TTI1 C-terminal TPR" evidence="1">
    <location>
        <begin position="969"/>
        <end position="1117"/>
    </location>
</feature>
<gene>
    <name evidence="2" type="ORF">MYAM1_001146</name>
</gene>
<dbReference type="SUPFAM" id="SSF48371">
    <property type="entry name" value="ARM repeat"/>
    <property type="match status" value="1"/>
</dbReference>
<dbReference type="InterPro" id="IPR057567">
    <property type="entry name" value="TPR_TTI1_C"/>
</dbReference>
<dbReference type="Proteomes" id="UP001219567">
    <property type="component" value="Chromosome 1"/>
</dbReference>
<dbReference type="InterPro" id="IPR049362">
    <property type="entry name" value="TTI1_rpt"/>
</dbReference>